<keyword evidence="5 13" id="KW-0812">Transmembrane</keyword>
<dbReference type="AlphaFoldDB" id="A0A0K8UNN0"/>
<dbReference type="SUPFAM" id="SSF53448">
    <property type="entry name" value="Nucleotide-diphospho-sugar transferases"/>
    <property type="match status" value="1"/>
</dbReference>
<keyword evidence="7 13" id="KW-1133">Transmembrane helix</keyword>
<keyword evidence="9" id="KW-0325">Glycoprotein</keyword>
<dbReference type="OrthoDB" id="6238971at2759"/>
<dbReference type="InterPro" id="IPR002495">
    <property type="entry name" value="Glyco_trans_8"/>
</dbReference>
<dbReference type="InterPro" id="IPR029044">
    <property type="entry name" value="Nucleotide-diphossugar_trans"/>
</dbReference>
<dbReference type="PANTHER" id="PTHR46012">
    <property type="entry name" value="IP22168P"/>
    <property type="match status" value="1"/>
</dbReference>
<evidence type="ECO:0000256" key="7">
    <source>
        <dbReference type="ARBA" id="ARBA00022989"/>
    </source>
</evidence>
<dbReference type="Pfam" id="PF01501">
    <property type="entry name" value="Glyco_transf_8"/>
    <property type="match status" value="1"/>
</dbReference>
<sequence>MKILVILSCLIFVIFIYLWNRSTKILIMRIRFISIVFILLIICFCVVFNRNVLNINTSLTSNIRYKIDWSRPCYNIALVVCGHRLWESLVMIKSVLLFNKYDKSNLHFWIFSEDKLITEFVERLNDWRNLVHFKFDVLPLTFPKNNKDEWQSLFKPCSSQRLFLPLLLPQVDSVLYVDTDVIFLSPISDIWKYFGRFNASQFAALTSEHEDENMGWYNRFARHPYYGRMGVNSGVMLMNLTRMRIHNWVSHIVPIYNEYKLRITWGDQDIINVFFYYSPDTLLLLPCQYNYRPDHCMYISVCNVSVEGIKVMHGNRGYFHSNKQPLFKAVYETVESYKIDSNPYLNFVIPLKASLNDKVIKETKCGLLTEETFHNANKIFGRYQSLTYSRN</sequence>
<protein>
    <recommendedName>
        <fullName evidence="11">UDP-D-xylose:beta-D-glucoside alpha-1,3-D-xylosyltransferase</fullName>
        <ecNumber evidence="11">2.4.2.42</ecNumber>
    </recommendedName>
</protein>
<comment type="similarity">
    <text evidence="2">Belongs to the glycosyltransferase 8 family.</text>
</comment>
<keyword evidence="3" id="KW-0328">Glycosyltransferase</keyword>
<name>A0A0K8UNN0_BACLA</name>
<gene>
    <name evidence="14" type="primary">Gxylt1_0</name>
    <name evidence="14" type="ORF">c3_g1_i3</name>
</gene>
<comment type="catalytic activity">
    <reaction evidence="12">
        <text>3-O-(beta-D-glucosyl)-L-seryl-[EGF-like domain protein] + UDP-alpha-D-xylose = 3-O-[alpha-D-xylosyl-(1-&gt;3)-beta-D-glucosyl]-L-seryl-[EGF-like domain protein] + UDP + H(+)</text>
        <dbReference type="Rhea" id="RHEA:56064"/>
        <dbReference type="Rhea" id="RHEA-COMP:14610"/>
        <dbReference type="Rhea" id="RHEA-COMP:14611"/>
        <dbReference type="ChEBI" id="CHEBI:15378"/>
        <dbReference type="ChEBI" id="CHEBI:57632"/>
        <dbReference type="ChEBI" id="CHEBI:58223"/>
        <dbReference type="ChEBI" id="CHEBI:140575"/>
        <dbReference type="ChEBI" id="CHEBI:140576"/>
        <dbReference type="EC" id="2.4.2.42"/>
    </reaction>
</comment>
<evidence type="ECO:0000256" key="10">
    <source>
        <dbReference type="ARBA" id="ARBA00037301"/>
    </source>
</evidence>
<dbReference type="EC" id="2.4.2.42" evidence="11"/>
<reference evidence="14" key="1">
    <citation type="submission" date="2015-06" db="EMBL/GenBank/DDBJ databases">
        <authorList>
            <person name="Hoefler B.C."/>
            <person name="Straight P.D."/>
        </authorList>
    </citation>
    <scope>NUCLEOTIDE SEQUENCE</scope>
</reference>
<dbReference type="PANTHER" id="PTHR46012:SF2">
    <property type="entry name" value="IP22168P"/>
    <property type="match status" value="1"/>
</dbReference>
<evidence type="ECO:0000256" key="11">
    <source>
        <dbReference type="ARBA" id="ARBA00038854"/>
    </source>
</evidence>
<proteinExistence type="inferred from homology"/>
<keyword evidence="6" id="KW-0735">Signal-anchor</keyword>
<dbReference type="GO" id="GO:0016020">
    <property type="term" value="C:membrane"/>
    <property type="evidence" value="ECO:0007669"/>
    <property type="project" value="UniProtKB-SubCell"/>
</dbReference>
<evidence type="ECO:0000256" key="9">
    <source>
        <dbReference type="ARBA" id="ARBA00023180"/>
    </source>
</evidence>
<comment type="subcellular location">
    <subcellularLocation>
        <location evidence="1">Membrane</location>
        <topology evidence="1">Single-pass type II membrane protein</topology>
    </subcellularLocation>
</comment>
<evidence type="ECO:0000256" key="13">
    <source>
        <dbReference type="SAM" id="Phobius"/>
    </source>
</evidence>
<dbReference type="Gene3D" id="3.90.550.10">
    <property type="entry name" value="Spore Coat Polysaccharide Biosynthesis Protein SpsA, Chain A"/>
    <property type="match status" value="1"/>
</dbReference>
<evidence type="ECO:0000256" key="12">
    <source>
        <dbReference type="ARBA" id="ARBA00049181"/>
    </source>
</evidence>
<evidence type="ECO:0000256" key="8">
    <source>
        <dbReference type="ARBA" id="ARBA00023136"/>
    </source>
</evidence>
<evidence type="ECO:0000313" key="14">
    <source>
        <dbReference type="EMBL" id="JAI28201.1"/>
    </source>
</evidence>
<evidence type="ECO:0000256" key="3">
    <source>
        <dbReference type="ARBA" id="ARBA00022676"/>
    </source>
</evidence>
<keyword evidence="8 13" id="KW-0472">Membrane</keyword>
<evidence type="ECO:0000256" key="5">
    <source>
        <dbReference type="ARBA" id="ARBA00022692"/>
    </source>
</evidence>
<evidence type="ECO:0000256" key="6">
    <source>
        <dbReference type="ARBA" id="ARBA00022968"/>
    </source>
</evidence>
<organism evidence="14">
    <name type="scientific">Bactrocera latifrons</name>
    <name type="common">Malaysian fruit fly</name>
    <name type="synonym">Chaetodacus latifrons</name>
    <dbReference type="NCBI Taxonomy" id="174628"/>
    <lineage>
        <taxon>Eukaryota</taxon>
        <taxon>Metazoa</taxon>
        <taxon>Ecdysozoa</taxon>
        <taxon>Arthropoda</taxon>
        <taxon>Hexapoda</taxon>
        <taxon>Insecta</taxon>
        <taxon>Pterygota</taxon>
        <taxon>Neoptera</taxon>
        <taxon>Endopterygota</taxon>
        <taxon>Diptera</taxon>
        <taxon>Brachycera</taxon>
        <taxon>Muscomorpha</taxon>
        <taxon>Tephritoidea</taxon>
        <taxon>Tephritidae</taxon>
        <taxon>Bactrocera</taxon>
        <taxon>Bactrocera</taxon>
    </lineage>
</organism>
<comment type="function">
    <text evidence="10">Glycosyltransferase which elongates the O-linked glucose attached to EGF-like repeats in the extracellular domain of Notch proteins by catalyzing the addition of xylose.</text>
</comment>
<dbReference type="InterPro" id="IPR051993">
    <property type="entry name" value="Glycosyltransferase_8"/>
</dbReference>
<feature type="transmembrane region" description="Helical" evidence="13">
    <location>
        <begin position="30"/>
        <end position="48"/>
    </location>
</feature>
<dbReference type="GO" id="GO:0016266">
    <property type="term" value="P:protein O-linked glycosylation via N-acetyl-galactosamine"/>
    <property type="evidence" value="ECO:0007669"/>
    <property type="project" value="TreeGrafter"/>
</dbReference>
<accession>A0A0K8UNN0</accession>
<dbReference type="EMBL" id="GDHF01024113">
    <property type="protein sequence ID" value="JAI28201.1"/>
    <property type="molecule type" value="Transcribed_RNA"/>
</dbReference>
<evidence type="ECO:0000256" key="4">
    <source>
        <dbReference type="ARBA" id="ARBA00022679"/>
    </source>
</evidence>
<evidence type="ECO:0000256" key="1">
    <source>
        <dbReference type="ARBA" id="ARBA00004606"/>
    </source>
</evidence>
<keyword evidence="4 14" id="KW-0808">Transferase</keyword>
<evidence type="ECO:0000256" key="2">
    <source>
        <dbReference type="ARBA" id="ARBA00006351"/>
    </source>
</evidence>
<dbReference type="GO" id="GO:0140563">
    <property type="term" value="F:UDP-D-xylose:beta-D-glucoside alpha-1,3-D-xylosyltransferase activity"/>
    <property type="evidence" value="ECO:0007669"/>
    <property type="project" value="UniProtKB-EC"/>
</dbReference>